<keyword evidence="1" id="KW-0812">Transmembrane</keyword>
<dbReference type="RefSeq" id="WP_089847742.1">
    <property type="nucleotide sequence ID" value="NZ_FNEJ01000010.1"/>
</dbReference>
<feature type="transmembrane region" description="Helical" evidence="1">
    <location>
        <begin position="59"/>
        <end position="82"/>
    </location>
</feature>
<keyword evidence="1" id="KW-0472">Membrane</keyword>
<dbReference type="Proteomes" id="UP000199093">
    <property type="component" value="Unassembled WGS sequence"/>
</dbReference>
<feature type="transmembrane region" description="Helical" evidence="1">
    <location>
        <begin position="266"/>
        <end position="286"/>
    </location>
</feature>
<evidence type="ECO:0000259" key="2">
    <source>
        <dbReference type="Pfam" id="PF02517"/>
    </source>
</evidence>
<dbReference type="PANTHER" id="PTHR36435:SF1">
    <property type="entry name" value="CAAX AMINO TERMINAL PROTEASE FAMILY PROTEIN"/>
    <property type="match status" value="1"/>
</dbReference>
<dbReference type="PANTHER" id="PTHR36435">
    <property type="entry name" value="SLR1288 PROTEIN"/>
    <property type="match status" value="1"/>
</dbReference>
<feature type="transmembrane region" description="Helical" evidence="1">
    <location>
        <begin position="102"/>
        <end position="121"/>
    </location>
</feature>
<reference evidence="3 4" key="1">
    <citation type="submission" date="2016-10" db="EMBL/GenBank/DDBJ databases">
        <authorList>
            <person name="de Groot N.N."/>
        </authorList>
    </citation>
    <scope>NUCLEOTIDE SEQUENCE [LARGE SCALE GENOMIC DNA]</scope>
    <source>
        <strain evidence="3 4">DSM 26424</strain>
    </source>
</reference>
<proteinExistence type="predicted"/>
<protein>
    <recommendedName>
        <fullName evidence="2">CAAX prenyl protease 2/Lysostaphin resistance protein A-like domain-containing protein</fullName>
    </recommendedName>
</protein>
<gene>
    <name evidence="3" type="ORF">SAMN04487993_1010167</name>
</gene>
<keyword evidence="1" id="KW-1133">Transmembrane helix</keyword>
<dbReference type="InterPro" id="IPR052710">
    <property type="entry name" value="CAAX_protease"/>
</dbReference>
<feature type="transmembrane region" description="Helical" evidence="1">
    <location>
        <begin position="193"/>
        <end position="213"/>
    </location>
</feature>
<organism evidence="3 4">
    <name type="scientific">Salipiger marinus</name>
    <dbReference type="NCBI Taxonomy" id="555512"/>
    <lineage>
        <taxon>Bacteria</taxon>
        <taxon>Pseudomonadati</taxon>
        <taxon>Pseudomonadota</taxon>
        <taxon>Alphaproteobacteria</taxon>
        <taxon>Rhodobacterales</taxon>
        <taxon>Roseobacteraceae</taxon>
        <taxon>Salipiger</taxon>
    </lineage>
</organism>
<dbReference type="Pfam" id="PF02517">
    <property type="entry name" value="Rce1-like"/>
    <property type="match status" value="1"/>
</dbReference>
<dbReference type="AlphaFoldDB" id="A0A1G8NN87"/>
<feature type="transmembrane region" description="Helical" evidence="1">
    <location>
        <begin position="133"/>
        <end position="149"/>
    </location>
</feature>
<feature type="domain" description="CAAX prenyl protease 2/Lysostaphin resistance protein A-like" evidence="2">
    <location>
        <begin position="138"/>
        <end position="235"/>
    </location>
</feature>
<dbReference type="STRING" id="555512.SAMN04487993_1010167"/>
<dbReference type="GO" id="GO:0080120">
    <property type="term" value="P:CAAX-box protein maturation"/>
    <property type="evidence" value="ECO:0007669"/>
    <property type="project" value="UniProtKB-ARBA"/>
</dbReference>
<evidence type="ECO:0000313" key="4">
    <source>
        <dbReference type="Proteomes" id="UP000199093"/>
    </source>
</evidence>
<name>A0A1G8NN87_9RHOB</name>
<sequence length="288" mass="30409">MSYRSFTLLTAAARRPEIWRLALGLLLAIVVTFGLAQVLLGLLLPLAGKDSLTVDDSPLGLLVLLLSMGAMAAGAAVSARLLHGRPFLSLIGPPGLALRQGLRVAVALALLSAVIVLLPPWPLSADLQPGLPPVTWLALLPLTLLALLVQTGSEEILFRGYLQSQLAARLPWPAVWLVLPSALFALGHHAPAIYGANAGLVTLWAFVFGLAMADLTARSGTLGPAIAFHFVNNFMAIGLIAPQGDMAGLALYLWPFDTDDTSAMRAMLLPDLMTLGLGWLAARLALRV</sequence>
<feature type="transmembrane region" description="Helical" evidence="1">
    <location>
        <begin position="21"/>
        <end position="47"/>
    </location>
</feature>
<dbReference type="EMBL" id="FNEJ01000010">
    <property type="protein sequence ID" value="SDI81761.1"/>
    <property type="molecule type" value="Genomic_DNA"/>
</dbReference>
<evidence type="ECO:0000313" key="3">
    <source>
        <dbReference type="EMBL" id="SDI81761.1"/>
    </source>
</evidence>
<feature type="transmembrane region" description="Helical" evidence="1">
    <location>
        <begin position="170"/>
        <end position="187"/>
    </location>
</feature>
<evidence type="ECO:0000256" key="1">
    <source>
        <dbReference type="SAM" id="Phobius"/>
    </source>
</evidence>
<dbReference type="OrthoDB" id="7171777at2"/>
<dbReference type="InterPro" id="IPR003675">
    <property type="entry name" value="Rce1/LyrA-like_dom"/>
</dbReference>
<dbReference type="GO" id="GO:0004175">
    <property type="term" value="F:endopeptidase activity"/>
    <property type="evidence" value="ECO:0007669"/>
    <property type="project" value="UniProtKB-ARBA"/>
</dbReference>
<accession>A0A1G8NN87</accession>
<keyword evidence="4" id="KW-1185">Reference proteome</keyword>